<gene>
    <name evidence="9" type="ORF">FSP39_007176</name>
</gene>
<evidence type="ECO:0000259" key="8">
    <source>
        <dbReference type="Pfam" id="PF03372"/>
    </source>
</evidence>
<evidence type="ECO:0000256" key="2">
    <source>
        <dbReference type="ARBA" id="ARBA00022833"/>
    </source>
</evidence>
<feature type="domain" description="Endonuclease/exonuclease/phosphatase" evidence="8">
    <location>
        <begin position="293"/>
        <end position="415"/>
    </location>
</feature>
<feature type="chain" id="PRO_5041692340" description="40S ribosomal protein S27" evidence="7">
    <location>
        <begin position="19"/>
        <end position="568"/>
    </location>
</feature>
<dbReference type="Gene3D" id="2.20.25.100">
    <property type="entry name" value="Zn-binding ribosomal proteins"/>
    <property type="match status" value="1"/>
</dbReference>
<evidence type="ECO:0000313" key="10">
    <source>
        <dbReference type="Proteomes" id="UP001186944"/>
    </source>
</evidence>
<dbReference type="InterPro" id="IPR036691">
    <property type="entry name" value="Endo/exonu/phosph_ase_sf"/>
</dbReference>
<dbReference type="GO" id="GO:0005840">
    <property type="term" value="C:ribosome"/>
    <property type="evidence" value="ECO:0007669"/>
    <property type="project" value="UniProtKB-KW"/>
</dbReference>
<feature type="compositionally biased region" description="Low complexity" evidence="6">
    <location>
        <begin position="254"/>
        <end position="263"/>
    </location>
</feature>
<proteinExistence type="inferred from homology"/>
<evidence type="ECO:0000256" key="3">
    <source>
        <dbReference type="ARBA" id="ARBA00022980"/>
    </source>
</evidence>
<keyword evidence="7" id="KW-0732">Signal</keyword>
<dbReference type="GO" id="GO:1990904">
    <property type="term" value="C:ribonucleoprotein complex"/>
    <property type="evidence" value="ECO:0007669"/>
    <property type="project" value="UniProtKB-KW"/>
</dbReference>
<dbReference type="EMBL" id="VSWD01000008">
    <property type="protein sequence ID" value="KAK3094860.1"/>
    <property type="molecule type" value="Genomic_DNA"/>
</dbReference>
<dbReference type="GO" id="GO:0003824">
    <property type="term" value="F:catalytic activity"/>
    <property type="evidence" value="ECO:0007669"/>
    <property type="project" value="InterPro"/>
</dbReference>
<comment type="caution">
    <text evidence="9">The sequence shown here is derived from an EMBL/GenBank/DDBJ whole genome shotgun (WGS) entry which is preliminary data.</text>
</comment>
<evidence type="ECO:0000256" key="6">
    <source>
        <dbReference type="SAM" id="MobiDB-lite"/>
    </source>
</evidence>
<dbReference type="InterPro" id="IPR023407">
    <property type="entry name" value="Ribosomal_eS27_Zn-bd_dom_sf"/>
</dbReference>
<dbReference type="PROSITE" id="PS01168">
    <property type="entry name" value="RIBOSOMAL_S27E"/>
    <property type="match status" value="1"/>
</dbReference>
<evidence type="ECO:0000256" key="1">
    <source>
        <dbReference type="ARBA" id="ARBA00010919"/>
    </source>
</evidence>
<keyword evidence="4 5" id="KW-0687">Ribonucleoprotein</keyword>
<dbReference type="Proteomes" id="UP001186944">
    <property type="component" value="Unassembled WGS sequence"/>
</dbReference>
<organism evidence="9 10">
    <name type="scientific">Pinctada imbricata</name>
    <name type="common">Atlantic pearl-oyster</name>
    <name type="synonym">Pinctada martensii</name>
    <dbReference type="NCBI Taxonomy" id="66713"/>
    <lineage>
        <taxon>Eukaryota</taxon>
        <taxon>Metazoa</taxon>
        <taxon>Spiralia</taxon>
        <taxon>Lophotrochozoa</taxon>
        <taxon>Mollusca</taxon>
        <taxon>Bivalvia</taxon>
        <taxon>Autobranchia</taxon>
        <taxon>Pteriomorphia</taxon>
        <taxon>Pterioida</taxon>
        <taxon>Pterioidea</taxon>
        <taxon>Pteriidae</taxon>
        <taxon>Pinctada</taxon>
    </lineage>
</organism>
<keyword evidence="10" id="KW-1185">Reference proteome</keyword>
<dbReference type="Gene3D" id="3.60.10.10">
    <property type="entry name" value="Endonuclease/exonuclease/phosphatase"/>
    <property type="match status" value="2"/>
</dbReference>
<dbReference type="InterPro" id="IPR000592">
    <property type="entry name" value="Ribosomal_eS27"/>
</dbReference>
<evidence type="ECO:0000256" key="7">
    <source>
        <dbReference type="SAM" id="SignalP"/>
    </source>
</evidence>
<keyword evidence="5" id="KW-0479">Metal-binding</keyword>
<dbReference type="GO" id="GO:0006412">
    <property type="term" value="P:translation"/>
    <property type="evidence" value="ECO:0007669"/>
    <property type="project" value="InterPro"/>
</dbReference>
<feature type="signal peptide" evidence="7">
    <location>
        <begin position="1"/>
        <end position="18"/>
    </location>
</feature>
<feature type="compositionally biased region" description="Polar residues" evidence="6">
    <location>
        <begin position="242"/>
        <end position="253"/>
    </location>
</feature>
<evidence type="ECO:0000256" key="4">
    <source>
        <dbReference type="ARBA" id="ARBA00023274"/>
    </source>
</evidence>
<comment type="cofactor">
    <cofactor evidence="5">
        <name>Zn(2+)</name>
        <dbReference type="ChEBI" id="CHEBI:29105"/>
    </cofactor>
    <text evidence="5">Binds 1 zinc ion per subunit.</text>
</comment>
<dbReference type="InterPro" id="IPR005135">
    <property type="entry name" value="Endo/exonuclease/phosphatase"/>
</dbReference>
<dbReference type="Pfam" id="PF03372">
    <property type="entry name" value="Exo_endo_phos"/>
    <property type="match status" value="2"/>
</dbReference>
<accession>A0AA89BT68</accession>
<sequence length="568" mass="63025">MVLSIILLLLICCGDVESNPGPSNVNSSDSTLSLSSNDTSAFSKDINRFLALLHLNIQSFKPKLDVINAELKHFDILSFTESWLNDSILDTEILLDNFDPPFRKDRNDKPGGGVLVFCKDYLCSKRRNDLEINGIECLWIEFTIKSDKFLLGTFYRPPDSKVESWNLIEESIELAIETNIKHILITGDFNENQLTSGDTKIKNISNNFGLTQLITEPTSFSENASTLIDLLLTNDPDKIVYSSSSDVETNPGPSTSSITNTDTSSTISSLSACSSEDHHLFPNPNALPSLIHLNIQSLKPKIDLLEGILNEIDILSFSETWLNKNIENYEVNIQGYSPPFRCDRDDKQGGGVAVYVKKDIVCKRRTDLEVKGVECVWLEINIKHVNYLIGTFYRPPNSPVSTWNLIEHSFDLANDSNIRNIIILAKDLLHPSLEEERGKCKLKRLVQSPNSYFMDVKCPGCYKITTVFSHAQTVVLCVGCSTVLCQPTGGKARLTEVMTILHIRQSVFLLSPPIAAGLFKVEFHLSIAADPRKSLHRGAKIAGSCGGVAVDCRAHRITCPDVTCPGVT</sequence>
<keyword evidence="2 5" id="KW-0862">Zinc</keyword>
<reference evidence="9" key="1">
    <citation type="submission" date="2019-08" db="EMBL/GenBank/DDBJ databases">
        <title>The improved chromosome-level genome for the pearl oyster Pinctada fucata martensii using PacBio sequencing and Hi-C.</title>
        <authorList>
            <person name="Zheng Z."/>
        </authorList>
    </citation>
    <scope>NUCLEOTIDE SEQUENCE</scope>
    <source>
        <strain evidence="9">ZZ-2019</strain>
        <tissue evidence="9">Adductor muscle</tissue>
    </source>
</reference>
<name>A0AA89BT68_PINIB</name>
<dbReference type="PANTHER" id="PTHR11594">
    <property type="entry name" value="40S RIBOSOMAL PROTEIN S27"/>
    <property type="match status" value="1"/>
</dbReference>
<dbReference type="GO" id="GO:0003735">
    <property type="term" value="F:structural constituent of ribosome"/>
    <property type="evidence" value="ECO:0007669"/>
    <property type="project" value="InterPro"/>
</dbReference>
<dbReference type="GO" id="GO:0008270">
    <property type="term" value="F:zinc ion binding"/>
    <property type="evidence" value="ECO:0007669"/>
    <property type="project" value="UniProtKB-KW"/>
</dbReference>
<dbReference type="InterPro" id="IPR011332">
    <property type="entry name" value="Ribosomal_zn-bd"/>
</dbReference>
<keyword evidence="5" id="KW-0863">Zinc-finger</keyword>
<feature type="domain" description="Endonuclease/exonuclease/phosphatase" evidence="8">
    <location>
        <begin position="55"/>
        <end position="245"/>
    </location>
</feature>
<evidence type="ECO:0000313" key="9">
    <source>
        <dbReference type="EMBL" id="KAK3094860.1"/>
    </source>
</evidence>
<protein>
    <recommendedName>
        <fullName evidence="5">40S ribosomal protein S27</fullName>
    </recommendedName>
</protein>
<dbReference type="HAMAP" id="MF_00371">
    <property type="entry name" value="Ribosomal_eS27"/>
    <property type="match status" value="1"/>
</dbReference>
<dbReference type="AlphaFoldDB" id="A0AA89BT68"/>
<dbReference type="FunFam" id="2.20.25.100:FF:000001">
    <property type="entry name" value="40S ribosomal protein S27"/>
    <property type="match status" value="1"/>
</dbReference>
<dbReference type="Pfam" id="PF01667">
    <property type="entry name" value="Ribosomal_S27e"/>
    <property type="match status" value="1"/>
</dbReference>
<dbReference type="SUPFAM" id="SSF56219">
    <property type="entry name" value="DNase I-like"/>
    <property type="match status" value="2"/>
</dbReference>
<comment type="similarity">
    <text evidence="1 5">Belongs to the eukaryotic ribosomal protein eS27 family.</text>
</comment>
<dbReference type="SUPFAM" id="SSF57829">
    <property type="entry name" value="Zn-binding ribosomal proteins"/>
    <property type="match status" value="1"/>
</dbReference>
<feature type="region of interest" description="Disordered" evidence="6">
    <location>
        <begin position="242"/>
        <end position="263"/>
    </location>
</feature>
<evidence type="ECO:0000256" key="5">
    <source>
        <dbReference type="RuleBase" id="RU000671"/>
    </source>
</evidence>
<keyword evidence="3 5" id="KW-0689">Ribosomal protein</keyword>